<gene>
    <name evidence="7" type="ORF">ACFFMS_24120</name>
</gene>
<evidence type="ECO:0000256" key="4">
    <source>
        <dbReference type="ARBA" id="ARBA00022989"/>
    </source>
</evidence>
<evidence type="ECO:0000256" key="3">
    <source>
        <dbReference type="ARBA" id="ARBA00022692"/>
    </source>
</evidence>
<comment type="subcellular location">
    <subcellularLocation>
        <location evidence="1">Cell membrane</location>
        <topology evidence="1">Multi-pass membrane protein</topology>
    </subcellularLocation>
</comment>
<keyword evidence="8" id="KW-1185">Reference proteome</keyword>
<sequence>MKRSFYIVLGCLLTSIGTIILQHAHVMTGGTAGLSLILSYMLDIPFGAVFFLINIPFYVLAVRVMGWSFTVATLVSVTLVSFMTGLDRLLPSFSIPMPVGAVLGGAIIGFGISMLFMNRTSLGGTNILALILQKKLNWNPGKLNFTFDFLVVCFGFYSIGVVQGLLSILSIAITSSVISYFKSKIATSNQSTQHHGHVKQYSAQTTIKAS</sequence>
<feature type="transmembrane region" description="Helical" evidence="6">
    <location>
        <begin position="6"/>
        <end position="24"/>
    </location>
</feature>
<dbReference type="EMBL" id="JBHMAF010000193">
    <property type="protein sequence ID" value="MFB9761336.1"/>
    <property type="molecule type" value="Genomic_DNA"/>
</dbReference>
<dbReference type="InterPro" id="IPR051461">
    <property type="entry name" value="UPF0750_membrane"/>
</dbReference>
<feature type="transmembrane region" description="Helical" evidence="6">
    <location>
        <begin position="98"/>
        <end position="117"/>
    </location>
</feature>
<keyword evidence="2" id="KW-1003">Cell membrane</keyword>
<protein>
    <submittedName>
        <fullName evidence="7">YitT family protein</fullName>
    </submittedName>
</protein>
<dbReference type="InterPro" id="IPR003740">
    <property type="entry name" value="YitT"/>
</dbReference>
<dbReference type="Proteomes" id="UP001589609">
    <property type="component" value="Unassembled WGS sequence"/>
</dbReference>
<name>A0ABV5WM36_9BACI</name>
<keyword evidence="3 6" id="KW-0812">Transmembrane</keyword>
<feature type="transmembrane region" description="Helical" evidence="6">
    <location>
        <begin position="149"/>
        <end position="174"/>
    </location>
</feature>
<evidence type="ECO:0000313" key="8">
    <source>
        <dbReference type="Proteomes" id="UP001589609"/>
    </source>
</evidence>
<keyword evidence="4 6" id="KW-1133">Transmembrane helix</keyword>
<comment type="caution">
    <text evidence="7">The sequence shown here is derived from an EMBL/GenBank/DDBJ whole genome shotgun (WGS) entry which is preliminary data.</text>
</comment>
<dbReference type="PANTHER" id="PTHR33545:SF5">
    <property type="entry name" value="UPF0750 MEMBRANE PROTEIN YITT"/>
    <property type="match status" value="1"/>
</dbReference>
<evidence type="ECO:0000256" key="1">
    <source>
        <dbReference type="ARBA" id="ARBA00004651"/>
    </source>
</evidence>
<evidence type="ECO:0000256" key="5">
    <source>
        <dbReference type="ARBA" id="ARBA00023136"/>
    </source>
</evidence>
<organism evidence="7 8">
    <name type="scientific">Ectobacillus funiculus</name>
    <dbReference type="NCBI Taxonomy" id="137993"/>
    <lineage>
        <taxon>Bacteria</taxon>
        <taxon>Bacillati</taxon>
        <taxon>Bacillota</taxon>
        <taxon>Bacilli</taxon>
        <taxon>Bacillales</taxon>
        <taxon>Bacillaceae</taxon>
        <taxon>Ectobacillus</taxon>
    </lineage>
</organism>
<evidence type="ECO:0000256" key="2">
    <source>
        <dbReference type="ARBA" id="ARBA00022475"/>
    </source>
</evidence>
<feature type="transmembrane region" description="Helical" evidence="6">
    <location>
        <begin position="36"/>
        <end position="59"/>
    </location>
</feature>
<dbReference type="PANTHER" id="PTHR33545">
    <property type="entry name" value="UPF0750 MEMBRANE PROTEIN YITT-RELATED"/>
    <property type="match status" value="1"/>
</dbReference>
<dbReference type="Pfam" id="PF02588">
    <property type="entry name" value="YitT_membrane"/>
    <property type="match status" value="1"/>
</dbReference>
<dbReference type="RefSeq" id="WP_379951526.1">
    <property type="nucleotide sequence ID" value="NZ_JBHMAF010000193.1"/>
</dbReference>
<evidence type="ECO:0000256" key="6">
    <source>
        <dbReference type="SAM" id="Phobius"/>
    </source>
</evidence>
<feature type="transmembrane region" description="Helical" evidence="6">
    <location>
        <begin position="65"/>
        <end position="86"/>
    </location>
</feature>
<keyword evidence="5 6" id="KW-0472">Membrane</keyword>
<evidence type="ECO:0000313" key="7">
    <source>
        <dbReference type="EMBL" id="MFB9761336.1"/>
    </source>
</evidence>
<reference evidence="7 8" key="1">
    <citation type="submission" date="2024-09" db="EMBL/GenBank/DDBJ databases">
        <authorList>
            <person name="Sun Q."/>
            <person name="Mori K."/>
        </authorList>
    </citation>
    <scope>NUCLEOTIDE SEQUENCE [LARGE SCALE GENOMIC DNA]</scope>
    <source>
        <strain evidence="7 8">JCM 11201</strain>
    </source>
</reference>
<proteinExistence type="predicted"/>
<accession>A0ABV5WM36</accession>